<protein>
    <recommendedName>
        <fullName evidence="4">RING-type domain-containing protein</fullName>
    </recommendedName>
</protein>
<evidence type="ECO:0000313" key="3">
    <source>
        <dbReference type="Proteomes" id="UP000076154"/>
    </source>
</evidence>
<evidence type="ECO:0008006" key="4">
    <source>
        <dbReference type="Google" id="ProtNLM"/>
    </source>
</evidence>
<name>A0A369JNL1_HYPMA</name>
<evidence type="ECO:0000256" key="1">
    <source>
        <dbReference type="SAM" id="MobiDB-lite"/>
    </source>
</evidence>
<dbReference type="InParanoid" id="A0A369JNL1"/>
<dbReference type="InterPro" id="IPR013083">
    <property type="entry name" value="Znf_RING/FYVE/PHD"/>
</dbReference>
<proteinExistence type="predicted"/>
<gene>
    <name evidence="2" type="ORF">Hypma_009862</name>
</gene>
<dbReference type="EMBL" id="LUEZ02000048">
    <property type="protein sequence ID" value="RDB22932.1"/>
    <property type="molecule type" value="Genomic_DNA"/>
</dbReference>
<dbReference type="STRING" id="39966.A0A369JNL1"/>
<dbReference type="SUPFAM" id="SSF57850">
    <property type="entry name" value="RING/U-box"/>
    <property type="match status" value="1"/>
</dbReference>
<keyword evidence="3" id="KW-1185">Reference proteome</keyword>
<feature type="region of interest" description="Disordered" evidence="1">
    <location>
        <begin position="1"/>
        <end position="38"/>
    </location>
</feature>
<evidence type="ECO:0000313" key="2">
    <source>
        <dbReference type="EMBL" id="RDB22932.1"/>
    </source>
</evidence>
<accession>A0A369JNL1</accession>
<feature type="compositionally biased region" description="Basic and acidic residues" evidence="1">
    <location>
        <begin position="1"/>
        <end position="29"/>
    </location>
</feature>
<dbReference type="Gene3D" id="3.30.40.10">
    <property type="entry name" value="Zinc/RING finger domain, C3HC4 (zinc finger)"/>
    <property type="match status" value="1"/>
</dbReference>
<organism evidence="2 3">
    <name type="scientific">Hypsizygus marmoreus</name>
    <name type="common">White beech mushroom</name>
    <name type="synonym">Agaricus marmoreus</name>
    <dbReference type="NCBI Taxonomy" id="39966"/>
    <lineage>
        <taxon>Eukaryota</taxon>
        <taxon>Fungi</taxon>
        <taxon>Dikarya</taxon>
        <taxon>Basidiomycota</taxon>
        <taxon>Agaricomycotina</taxon>
        <taxon>Agaricomycetes</taxon>
        <taxon>Agaricomycetidae</taxon>
        <taxon>Agaricales</taxon>
        <taxon>Tricholomatineae</taxon>
        <taxon>Lyophyllaceae</taxon>
        <taxon>Hypsizygus</taxon>
    </lineage>
</organism>
<dbReference type="AlphaFoldDB" id="A0A369JNL1"/>
<dbReference type="Proteomes" id="UP000076154">
    <property type="component" value="Unassembled WGS sequence"/>
</dbReference>
<reference evidence="2" key="1">
    <citation type="submission" date="2018-04" db="EMBL/GenBank/DDBJ databases">
        <title>Whole genome sequencing of Hypsizygus marmoreus.</title>
        <authorList>
            <person name="Choi I.-G."/>
            <person name="Min B."/>
            <person name="Kim J.-G."/>
            <person name="Kim S."/>
            <person name="Oh Y.-L."/>
            <person name="Kong W.-S."/>
            <person name="Park H."/>
            <person name="Jeong J."/>
            <person name="Song E.-S."/>
        </authorList>
    </citation>
    <scope>NUCLEOTIDE SEQUENCE [LARGE SCALE GENOMIC DNA]</scope>
    <source>
        <strain evidence="2">51987-8</strain>
    </source>
</reference>
<comment type="caution">
    <text evidence="2">The sequence shown here is derived from an EMBL/GenBank/DDBJ whole genome shotgun (WGS) entry which is preliminary data.</text>
</comment>
<sequence>MLRTLTRGDHPIVLSDHDEQSTHGDHDGDPIITPDDESRNATLAINGPRMGDKQMQVATRNASLTMNGLGISDMQIQLLLSAERDAPFTRDADARAQSLNLQSKISQACNSASRCSTCRMTMRRPFTTICGHSACGSCFRTYFRKCLGAKLRRIPYLREHMKDVYNCREVPTSRAHLSYLVGVLKNYHVHRPQSVLTYPCPLCTHAVAFPPVEAIGMRNFISEVQGALNVTLAESELADEAGVTTIGYFEGLFLEDI</sequence>